<accession>A0A0F9IUX1</accession>
<name>A0A0F9IUX1_9ZZZZ</name>
<reference evidence="1" key="1">
    <citation type="journal article" date="2015" name="Nature">
        <title>Complex archaea that bridge the gap between prokaryotes and eukaryotes.</title>
        <authorList>
            <person name="Spang A."/>
            <person name="Saw J.H."/>
            <person name="Jorgensen S.L."/>
            <person name="Zaremba-Niedzwiedzka K."/>
            <person name="Martijn J."/>
            <person name="Lind A.E."/>
            <person name="van Eijk R."/>
            <person name="Schleper C."/>
            <person name="Guy L."/>
            <person name="Ettema T.J."/>
        </authorList>
    </citation>
    <scope>NUCLEOTIDE SEQUENCE</scope>
</reference>
<proteinExistence type="predicted"/>
<sequence length="145" mass="16432">MSDKEPKVLQDSEGCEHLWLDYEPGPCPTCAEVKAAREEGRRQGMDDLAVQGYLTMGNCAHYWDGPGSCPVCIQIKAAEDKRGKEVLESLIKATCFMCRGESENHHSEVFEIVGEYRHANDKYNTHRLCEAGNIRQAYRERHDQG</sequence>
<protein>
    <submittedName>
        <fullName evidence="1">Uncharacterized protein</fullName>
    </submittedName>
</protein>
<dbReference type="EMBL" id="LAZR01011544">
    <property type="protein sequence ID" value="KKM61144.1"/>
    <property type="molecule type" value="Genomic_DNA"/>
</dbReference>
<organism evidence="1">
    <name type="scientific">marine sediment metagenome</name>
    <dbReference type="NCBI Taxonomy" id="412755"/>
    <lineage>
        <taxon>unclassified sequences</taxon>
        <taxon>metagenomes</taxon>
        <taxon>ecological metagenomes</taxon>
    </lineage>
</organism>
<evidence type="ECO:0000313" key="1">
    <source>
        <dbReference type="EMBL" id="KKM61144.1"/>
    </source>
</evidence>
<dbReference type="AlphaFoldDB" id="A0A0F9IUX1"/>
<comment type="caution">
    <text evidence="1">The sequence shown here is derived from an EMBL/GenBank/DDBJ whole genome shotgun (WGS) entry which is preliminary data.</text>
</comment>
<gene>
    <name evidence="1" type="ORF">LCGC14_1534750</name>
</gene>